<evidence type="ECO:0000313" key="2">
    <source>
        <dbReference type="EMBL" id="TWW54249.1"/>
    </source>
</evidence>
<evidence type="ECO:0000313" key="3">
    <source>
        <dbReference type="Proteomes" id="UP000324091"/>
    </source>
</evidence>
<reference evidence="2 3" key="1">
    <citation type="submission" date="2019-04" db="EMBL/GenBank/DDBJ databases">
        <title>Chromosome genome assembly for Takifugu flavidus.</title>
        <authorList>
            <person name="Xiao S."/>
        </authorList>
    </citation>
    <scope>NUCLEOTIDE SEQUENCE [LARGE SCALE GENOMIC DNA]</scope>
    <source>
        <strain evidence="2">HTHZ2018</strain>
        <tissue evidence="2">Muscle</tissue>
    </source>
</reference>
<dbReference type="Proteomes" id="UP000324091">
    <property type="component" value="Unassembled WGS sequence"/>
</dbReference>
<gene>
    <name evidence="2" type="ORF">D4764_0280510</name>
</gene>
<feature type="region of interest" description="Disordered" evidence="1">
    <location>
        <begin position="253"/>
        <end position="277"/>
    </location>
</feature>
<protein>
    <submittedName>
        <fullName evidence="2">Uncharacterized protein</fullName>
    </submittedName>
</protein>
<organism evidence="2 3">
    <name type="scientific">Takifugu flavidus</name>
    <name type="common">sansaifugu</name>
    <dbReference type="NCBI Taxonomy" id="433684"/>
    <lineage>
        <taxon>Eukaryota</taxon>
        <taxon>Metazoa</taxon>
        <taxon>Chordata</taxon>
        <taxon>Craniata</taxon>
        <taxon>Vertebrata</taxon>
        <taxon>Euteleostomi</taxon>
        <taxon>Actinopterygii</taxon>
        <taxon>Neopterygii</taxon>
        <taxon>Teleostei</taxon>
        <taxon>Neoteleostei</taxon>
        <taxon>Acanthomorphata</taxon>
        <taxon>Eupercaria</taxon>
        <taxon>Tetraodontiformes</taxon>
        <taxon>Tetradontoidea</taxon>
        <taxon>Tetraodontidae</taxon>
        <taxon>Takifugu</taxon>
    </lineage>
</organism>
<keyword evidence="3" id="KW-1185">Reference proteome</keyword>
<accession>A0A5C6MHN9</accession>
<sequence length="314" mass="35266">MPHTPQVIRIHRGFGTLPSEEPYFGLDQQVPRVAGKEYVVTRGTTEDTWTGFVSRNSLRACLLKDLEYPLVERARNSVLVASMKSPWCLLQGCGLLMAKVRHHPAGPEFMVKILFVRCDQRLDFWGQCVHGRSPSGSGSERWGLRITIHSAILKMGCQFKSPVVLLQVPSSLLQEILVGPLCWDKWRRLEKLTSGTQIPALGKRSSAVSTAALIWADKVTILLIPLFPCQLTPFERIWVEQCHWPSVKQVDLQQEEEGRRERMTAAQDQFPSPTSHSGNDVCLCLLQSLPMEPFAQVPFCPNGGNLERSLPSLE</sequence>
<evidence type="ECO:0000256" key="1">
    <source>
        <dbReference type="SAM" id="MobiDB-lite"/>
    </source>
</evidence>
<comment type="caution">
    <text evidence="2">The sequence shown here is derived from an EMBL/GenBank/DDBJ whole genome shotgun (WGS) entry which is preliminary data.</text>
</comment>
<dbReference type="AlphaFoldDB" id="A0A5C6MHN9"/>
<proteinExistence type="predicted"/>
<dbReference type="EMBL" id="RHFK02000330">
    <property type="protein sequence ID" value="TWW54249.1"/>
    <property type="molecule type" value="Genomic_DNA"/>
</dbReference>
<feature type="compositionally biased region" description="Polar residues" evidence="1">
    <location>
        <begin position="266"/>
        <end position="277"/>
    </location>
</feature>
<name>A0A5C6MHN9_9TELE</name>